<keyword evidence="2" id="KW-1185">Reference proteome</keyword>
<sequence length="36" mass="4118">MLHRAGGTVFEPYRNASDEDYLNWVNGPHHHEEPAA</sequence>
<protein>
    <submittedName>
        <fullName evidence="1">Uncharacterized protein</fullName>
    </submittedName>
</protein>
<proteinExistence type="predicted"/>
<organism evidence="1 2">
    <name type="scientific">Micromonospora carbonacea</name>
    <dbReference type="NCBI Taxonomy" id="47853"/>
    <lineage>
        <taxon>Bacteria</taxon>
        <taxon>Bacillati</taxon>
        <taxon>Actinomycetota</taxon>
        <taxon>Actinomycetes</taxon>
        <taxon>Micromonosporales</taxon>
        <taxon>Micromonosporaceae</taxon>
        <taxon>Micromonospora</taxon>
    </lineage>
</organism>
<dbReference type="AlphaFoldDB" id="A0A1C4V6N2"/>
<gene>
    <name evidence="1" type="ORF">GA0070563_10259</name>
</gene>
<dbReference type="EMBL" id="FMCT01000002">
    <property type="protein sequence ID" value="SCE79385.1"/>
    <property type="molecule type" value="Genomic_DNA"/>
</dbReference>
<name>A0A1C4V6N2_9ACTN</name>
<evidence type="ECO:0000313" key="2">
    <source>
        <dbReference type="Proteomes" id="UP000183585"/>
    </source>
</evidence>
<accession>A0A1C4V6N2</accession>
<reference evidence="2" key="1">
    <citation type="submission" date="2016-06" db="EMBL/GenBank/DDBJ databases">
        <authorList>
            <person name="Varghese N."/>
            <person name="Submissions Spin"/>
        </authorList>
    </citation>
    <scope>NUCLEOTIDE SEQUENCE [LARGE SCALE GENOMIC DNA]</scope>
    <source>
        <strain evidence="2">DSM 43168</strain>
    </source>
</reference>
<evidence type="ECO:0000313" key="1">
    <source>
        <dbReference type="EMBL" id="SCE79385.1"/>
    </source>
</evidence>
<dbReference type="Proteomes" id="UP000183585">
    <property type="component" value="Unassembled WGS sequence"/>
</dbReference>